<keyword evidence="2" id="KW-0540">Nuclease</keyword>
<dbReference type="InterPro" id="IPR007560">
    <property type="entry name" value="Restrct_endonuc_IV_Mrr"/>
</dbReference>
<dbReference type="PANTHER" id="PTHR30015:SF7">
    <property type="entry name" value="TYPE IV METHYL-DIRECTED RESTRICTION ENZYME ECOKMRR"/>
    <property type="match status" value="1"/>
</dbReference>
<dbReference type="GO" id="GO:0004519">
    <property type="term" value="F:endonuclease activity"/>
    <property type="evidence" value="ECO:0007669"/>
    <property type="project" value="UniProtKB-KW"/>
</dbReference>
<name>A0ABV6L4Y8_9SPHI</name>
<feature type="domain" description="Restriction endonuclease type IV Mrr" evidence="1">
    <location>
        <begin position="110"/>
        <end position="222"/>
    </location>
</feature>
<dbReference type="InterPro" id="IPR011856">
    <property type="entry name" value="tRNA_endonuc-like_dom_sf"/>
</dbReference>
<dbReference type="PANTHER" id="PTHR30015">
    <property type="entry name" value="MRR RESTRICTION SYSTEM PROTEIN"/>
    <property type="match status" value="1"/>
</dbReference>
<dbReference type="Pfam" id="PF04471">
    <property type="entry name" value="Mrr_cat"/>
    <property type="match status" value="1"/>
</dbReference>
<dbReference type="Proteomes" id="UP001589828">
    <property type="component" value="Unassembled WGS sequence"/>
</dbReference>
<proteinExistence type="predicted"/>
<protein>
    <submittedName>
        <fullName evidence="2">Restriction endonuclease</fullName>
    </submittedName>
</protein>
<keyword evidence="2" id="KW-0255">Endonuclease</keyword>
<evidence type="ECO:0000259" key="1">
    <source>
        <dbReference type="Pfam" id="PF04471"/>
    </source>
</evidence>
<accession>A0ABV6L4Y8</accession>
<keyword evidence="2" id="KW-0378">Hydrolase</keyword>
<keyword evidence="3" id="KW-1185">Reference proteome</keyword>
<dbReference type="InterPro" id="IPR011335">
    <property type="entry name" value="Restrct_endonuc-II-like"/>
</dbReference>
<dbReference type="InterPro" id="IPR052906">
    <property type="entry name" value="Type_IV_Methyl-Rstrct_Enzyme"/>
</dbReference>
<comment type="caution">
    <text evidence="2">The sequence shown here is derived from an EMBL/GenBank/DDBJ whole genome shotgun (WGS) entry which is preliminary data.</text>
</comment>
<evidence type="ECO:0000313" key="2">
    <source>
        <dbReference type="EMBL" id="MFC0514491.1"/>
    </source>
</evidence>
<reference evidence="2 3" key="1">
    <citation type="submission" date="2024-09" db="EMBL/GenBank/DDBJ databases">
        <authorList>
            <person name="Sun Q."/>
            <person name="Mori K."/>
        </authorList>
    </citation>
    <scope>NUCLEOTIDE SEQUENCE [LARGE SCALE GENOMIC DNA]</scope>
    <source>
        <strain evidence="2 3">NCAIM B.02415</strain>
    </source>
</reference>
<evidence type="ECO:0000313" key="3">
    <source>
        <dbReference type="Proteomes" id="UP001589828"/>
    </source>
</evidence>
<gene>
    <name evidence="2" type="ORF">ACFFGT_09775</name>
</gene>
<dbReference type="EMBL" id="JBHLTS010000021">
    <property type="protein sequence ID" value="MFC0514491.1"/>
    <property type="molecule type" value="Genomic_DNA"/>
</dbReference>
<dbReference type="Gene3D" id="3.40.1350.10">
    <property type="match status" value="1"/>
</dbReference>
<organism evidence="2 3">
    <name type="scientific">Mucilaginibacter angelicae</name>
    <dbReference type="NCBI Taxonomy" id="869718"/>
    <lineage>
        <taxon>Bacteria</taxon>
        <taxon>Pseudomonadati</taxon>
        <taxon>Bacteroidota</taxon>
        <taxon>Sphingobacteriia</taxon>
        <taxon>Sphingobacteriales</taxon>
        <taxon>Sphingobacteriaceae</taxon>
        <taxon>Mucilaginibacter</taxon>
    </lineage>
</organism>
<dbReference type="SUPFAM" id="SSF52980">
    <property type="entry name" value="Restriction endonuclease-like"/>
    <property type="match status" value="1"/>
</dbReference>
<sequence>MSIWDYSATPYHFNLDAATRSACLFCEIELKTDSLYFPDFEMSKELTVSICRQCGWWNATLERDERSGYRMRYKTVNVAYGILKKLDLADVRHPVQEISDYLTINYATVKDVHPKKFEDVVGAVFRNLGYNSVVTNYSGDKGIDVVLHDSQSNLIGVQVRRYKNKIEADQIREFTGALVLGGYTKGIFVTTSNYRSGAVETAALSGTKGFPIDLMNSEKFYDALKLSQNEITRKISWEMYPTSIFSSQYLQNYEYFEDEDRYDDYGEDDPD</sequence>
<dbReference type="RefSeq" id="WP_377022339.1">
    <property type="nucleotide sequence ID" value="NZ_JBHLTS010000021.1"/>
</dbReference>